<dbReference type="AlphaFoldDB" id="A0A120CU24"/>
<dbReference type="OrthoDB" id="8410640at2"/>
<dbReference type="PANTHER" id="PTHR33619:SF3">
    <property type="entry name" value="POLYSACCHARIDE EXPORT PROTEIN GFCE-RELATED"/>
    <property type="match status" value="1"/>
</dbReference>
<name>A0A120CU24_HYPSL</name>
<evidence type="ECO:0000259" key="2">
    <source>
        <dbReference type="Pfam" id="PF02563"/>
    </source>
</evidence>
<dbReference type="Proteomes" id="UP000059074">
    <property type="component" value="Unassembled WGS sequence"/>
</dbReference>
<dbReference type="Pfam" id="PF02563">
    <property type="entry name" value="Poly_export"/>
    <property type="match status" value="1"/>
</dbReference>
<dbReference type="Pfam" id="PF10531">
    <property type="entry name" value="SLBB"/>
    <property type="match status" value="1"/>
</dbReference>
<dbReference type="InterPro" id="IPR049712">
    <property type="entry name" value="Poly_export"/>
</dbReference>
<dbReference type="STRING" id="121290.APY04_2783"/>
<reference evidence="4 5" key="1">
    <citation type="submission" date="2015-10" db="EMBL/GenBank/DDBJ databases">
        <title>Transcriptomic analysis of a linuron degrading triple-species bacterial consortium.</title>
        <authorList>
            <person name="Albers P."/>
        </authorList>
    </citation>
    <scope>NUCLEOTIDE SEQUENCE [LARGE SCALE GENOMIC DNA]</scope>
    <source>
        <strain evidence="4 5">WDL6</strain>
    </source>
</reference>
<dbReference type="RefSeq" id="WP_083509784.1">
    <property type="nucleotide sequence ID" value="NZ_LMTR01000078.1"/>
</dbReference>
<protein>
    <submittedName>
        <fullName evidence="4">Polysaccharide export protein</fullName>
    </submittedName>
</protein>
<evidence type="ECO:0000313" key="5">
    <source>
        <dbReference type="Proteomes" id="UP000059074"/>
    </source>
</evidence>
<dbReference type="InterPro" id="IPR003715">
    <property type="entry name" value="Poly_export_N"/>
</dbReference>
<dbReference type="Gene3D" id="3.10.560.10">
    <property type="entry name" value="Outer membrane lipoprotein wza domain like"/>
    <property type="match status" value="1"/>
</dbReference>
<keyword evidence="5" id="KW-1185">Reference proteome</keyword>
<dbReference type="PANTHER" id="PTHR33619">
    <property type="entry name" value="POLYSACCHARIDE EXPORT PROTEIN GFCE-RELATED"/>
    <property type="match status" value="1"/>
</dbReference>
<accession>A0A120CU24</accession>
<dbReference type="GO" id="GO:0015159">
    <property type="term" value="F:polysaccharide transmembrane transporter activity"/>
    <property type="evidence" value="ECO:0007669"/>
    <property type="project" value="InterPro"/>
</dbReference>
<evidence type="ECO:0000313" key="4">
    <source>
        <dbReference type="EMBL" id="KWT65545.1"/>
    </source>
</evidence>
<organism evidence="4 5">
    <name type="scientific">Hyphomicrobium sulfonivorans</name>
    <dbReference type="NCBI Taxonomy" id="121290"/>
    <lineage>
        <taxon>Bacteria</taxon>
        <taxon>Pseudomonadati</taxon>
        <taxon>Pseudomonadota</taxon>
        <taxon>Alphaproteobacteria</taxon>
        <taxon>Hyphomicrobiales</taxon>
        <taxon>Hyphomicrobiaceae</taxon>
        <taxon>Hyphomicrobium</taxon>
    </lineage>
</organism>
<dbReference type="EMBL" id="LMTR01000078">
    <property type="protein sequence ID" value="KWT65545.1"/>
    <property type="molecule type" value="Genomic_DNA"/>
</dbReference>
<gene>
    <name evidence="4" type="ORF">APY04_2783</name>
</gene>
<sequence>MGDGATASLGGDVSPQSVSASFADPAGAAASGGSTVGSPALGGAPVRVEGVDRLMASATPGSSGYKVGPQDVLEISVFKVPELSRSVQVADAGSINLPLVGEVDAAGKTARDLEQELTRKLGDKYLQSPQVTVFVKEYNSRRVTIEGAVKKPGVYPIRDRTSLLQFISIAEGLTELADTEIVVFRQGGGQKSVARFDLDDIRGGKTADPDIRDGDLIVVNTSSTKTVYQNLLRILPSTASFLLLL</sequence>
<evidence type="ECO:0000259" key="3">
    <source>
        <dbReference type="Pfam" id="PF10531"/>
    </source>
</evidence>
<evidence type="ECO:0000256" key="1">
    <source>
        <dbReference type="ARBA" id="ARBA00022729"/>
    </source>
</evidence>
<dbReference type="InterPro" id="IPR019554">
    <property type="entry name" value="Soluble_ligand-bd"/>
</dbReference>
<comment type="caution">
    <text evidence="4">The sequence shown here is derived from an EMBL/GenBank/DDBJ whole genome shotgun (WGS) entry which is preliminary data.</text>
</comment>
<keyword evidence="1" id="KW-0732">Signal</keyword>
<feature type="domain" description="Polysaccharide export protein N-terminal" evidence="2">
    <location>
        <begin position="62"/>
        <end position="136"/>
    </location>
</feature>
<feature type="domain" description="Soluble ligand binding" evidence="3">
    <location>
        <begin position="142"/>
        <end position="188"/>
    </location>
</feature>
<dbReference type="PATRIC" id="fig|121290.4.peg.73"/>
<proteinExistence type="predicted"/>